<evidence type="ECO:0000256" key="1">
    <source>
        <dbReference type="ARBA" id="ARBA00004418"/>
    </source>
</evidence>
<organism evidence="7 8">
    <name type="scientific">Cellvibrio polysaccharolyticus</name>
    <dbReference type="NCBI Taxonomy" id="2082724"/>
    <lineage>
        <taxon>Bacteria</taxon>
        <taxon>Pseudomonadati</taxon>
        <taxon>Pseudomonadota</taxon>
        <taxon>Gammaproteobacteria</taxon>
        <taxon>Cellvibrionales</taxon>
        <taxon>Cellvibrionaceae</taxon>
        <taxon>Cellvibrio</taxon>
    </lineage>
</organism>
<comment type="function">
    <text evidence="5">Part of the Tol-Pal system, which plays a role in outer membrane invagination during cell division and is important for maintaining outer membrane integrity.</text>
</comment>
<dbReference type="InterPro" id="IPR011042">
    <property type="entry name" value="6-blade_b-propeller_TolB-like"/>
</dbReference>
<dbReference type="Pfam" id="PF04052">
    <property type="entry name" value="TolB_N"/>
    <property type="match status" value="1"/>
</dbReference>
<dbReference type="Gene3D" id="3.40.50.10070">
    <property type="entry name" value="TolB, N-terminal domain"/>
    <property type="match status" value="1"/>
</dbReference>
<dbReference type="NCBIfam" id="TIGR02800">
    <property type="entry name" value="propeller_TolB"/>
    <property type="match status" value="1"/>
</dbReference>
<dbReference type="Proteomes" id="UP000652567">
    <property type="component" value="Unassembled WGS sequence"/>
</dbReference>
<protein>
    <recommendedName>
        <fullName evidence="5">Tol-Pal system protein TolB</fullName>
    </recommendedName>
</protein>
<dbReference type="PANTHER" id="PTHR36842">
    <property type="entry name" value="PROTEIN TOLB HOMOLOG"/>
    <property type="match status" value="1"/>
</dbReference>
<sequence length="426" mass="47340" precursor="true">MRHVLLLLVLLVSSVAQAQLNIQITRGTDNPTRIAVVPFAAQGLSLSEDISQIVAKDLEFTGQFAAIPRTDMLSLPSREADVHYRDWAAIKSEYLVIGSVEQRGGRYYASYELFDVLAQKKVLARITVDGAENQLRDMAHHISNKVYETITGIRGIFTTKIIYVEAFKQGNKHRYRLMLADFDGARPQMLRDSPEPLLSPVWSPDGRRVAYVSFETTRPAIFIQEITTGRREQITNFRGLNGAPAWSPDGKKLAMALSKDGNPEIYVMDLASRQLSRMTNHFMIDHEPSWSTDGTGIYFTSDRGGRPQIYKVNVASLQVERVTFDGEYNARGRVSPDGDNLVTVHRNGGTYMIAALNLKTGRTRILTETDHDESPSIAPNGAMLMYATSSGGKGVLGAVSLDARTRVLLPSKQGDVREPAWSPFFD</sequence>
<evidence type="ECO:0000256" key="5">
    <source>
        <dbReference type="HAMAP-Rule" id="MF_00671"/>
    </source>
</evidence>
<accession>A0A928V507</accession>
<feature type="signal peptide" evidence="5">
    <location>
        <begin position="1"/>
        <end position="18"/>
    </location>
</feature>
<evidence type="ECO:0000313" key="8">
    <source>
        <dbReference type="Proteomes" id="UP000652567"/>
    </source>
</evidence>
<dbReference type="GO" id="GO:0042597">
    <property type="term" value="C:periplasmic space"/>
    <property type="evidence" value="ECO:0007669"/>
    <property type="project" value="UniProtKB-SubCell"/>
</dbReference>
<proteinExistence type="inferred from homology"/>
<dbReference type="PANTHER" id="PTHR36842:SF1">
    <property type="entry name" value="PROTEIN TOLB"/>
    <property type="match status" value="1"/>
</dbReference>
<name>A0A928V507_9GAMM</name>
<dbReference type="InterPro" id="IPR014167">
    <property type="entry name" value="Tol-Pal_TolB"/>
</dbReference>
<dbReference type="Gene3D" id="2.120.10.30">
    <property type="entry name" value="TolB, C-terminal domain"/>
    <property type="match status" value="1"/>
</dbReference>
<dbReference type="SUPFAM" id="SSF52964">
    <property type="entry name" value="TolB, N-terminal domain"/>
    <property type="match status" value="1"/>
</dbReference>
<dbReference type="HAMAP" id="MF_00671">
    <property type="entry name" value="TolB"/>
    <property type="match status" value="1"/>
</dbReference>
<dbReference type="AlphaFoldDB" id="A0A928V507"/>
<comment type="subcellular location">
    <subcellularLocation>
        <location evidence="1 5">Periplasm</location>
    </subcellularLocation>
</comment>
<keyword evidence="5" id="KW-0132">Cell division</keyword>
<dbReference type="RefSeq" id="WP_193908457.1">
    <property type="nucleotide sequence ID" value="NZ_PRDL01000001.1"/>
</dbReference>
<evidence type="ECO:0000313" key="7">
    <source>
        <dbReference type="EMBL" id="MBE8716976.1"/>
    </source>
</evidence>
<dbReference type="InterPro" id="IPR007195">
    <property type="entry name" value="TolB_N"/>
</dbReference>
<comment type="subunit">
    <text evidence="5">The Tol-Pal system is composed of five core proteins: the inner membrane proteins TolA, TolQ and TolR, the periplasmic protein TolB and the outer membrane protein Pal. They form a network linking the inner and outer membranes and the peptidoglycan layer.</text>
</comment>
<dbReference type="Pfam" id="PF07676">
    <property type="entry name" value="PD40"/>
    <property type="match status" value="4"/>
</dbReference>
<reference evidence="7" key="1">
    <citation type="submission" date="2018-07" db="EMBL/GenBank/DDBJ databases">
        <title>Genome assembly of strain Ka43.</title>
        <authorList>
            <person name="Kukolya J."/>
            <person name="Nagy I."/>
            <person name="Horvath B."/>
            <person name="Toth A."/>
        </authorList>
    </citation>
    <scope>NUCLEOTIDE SEQUENCE</scope>
    <source>
        <strain evidence="7">KB43</strain>
    </source>
</reference>
<dbReference type="EMBL" id="PRDL01000001">
    <property type="protein sequence ID" value="MBE8716976.1"/>
    <property type="molecule type" value="Genomic_DNA"/>
</dbReference>
<gene>
    <name evidence="5" type="primary">tolB</name>
    <name evidence="7" type="ORF">C4F51_07195</name>
</gene>
<dbReference type="SUPFAM" id="SSF69304">
    <property type="entry name" value="Tricorn protease N-terminal domain"/>
    <property type="match status" value="1"/>
</dbReference>
<evidence type="ECO:0000256" key="3">
    <source>
        <dbReference type="ARBA" id="ARBA00022729"/>
    </source>
</evidence>
<keyword evidence="5" id="KW-0131">Cell cycle</keyword>
<feature type="chain" id="PRO_5038189642" description="Tol-Pal system protein TolB" evidence="5">
    <location>
        <begin position="19"/>
        <end position="426"/>
    </location>
</feature>
<keyword evidence="3 5" id="KW-0732">Signal</keyword>
<evidence type="ECO:0000256" key="2">
    <source>
        <dbReference type="ARBA" id="ARBA00009820"/>
    </source>
</evidence>
<comment type="similarity">
    <text evidence="2 5">Belongs to the TolB family.</text>
</comment>
<keyword evidence="8" id="KW-1185">Reference proteome</keyword>
<evidence type="ECO:0000256" key="4">
    <source>
        <dbReference type="ARBA" id="ARBA00022764"/>
    </source>
</evidence>
<dbReference type="GO" id="GO:0051301">
    <property type="term" value="P:cell division"/>
    <property type="evidence" value="ECO:0007669"/>
    <property type="project" value="UniProtKB-UniRule"/>
</dbReference>
<dbReference type="InterPro" id="IPR011659">
    <property type="entry name" value="WD40"/>
</dbReference>
<comment type="caution">
    <text evidence="7">The sequence shown here is derived from an EMBL/GenBank/DDBJ whole genome shotgun (WGS) entry which is preliminary data.</text>
</comment>
<keyword evidence="4 5" id="KW-0574">Periplasm</keyword>
<feature type="domain" description="TolB N-terminal" evidence="6">
    <location>
        <begin position="20"/>
        <end position="121"/>
    </location>
</feature>
<evidence type="ECO:0000259" key="6">
    <source>
        <dbReference type="Pfam" id="PF04052"/>
    </source>
</evidence>
<dbReference type="GO" id="GO:0017038">
    <property type="term" value="P:protein import"/>
    <property type="evidence" value="ECO:0007669"/>
    <property type="project" value="InterPro"/>
</dbReference>